<accession>A0A1Y3L085</accession>
<dbReference type="Proteomes" id="UP000196082">
    <property type="component" value="Unassembled WGS sequence"/>
</dbReference>
<dbReference type="AlphaFoldDB" id="A0A1Y3L085"/>
<gene>
    <name evidence="1" type="ORF">B8W72_17940</name>
</gene>
<protein>
    <submittedName>
        <fullName evidence="1">Uncharacterized protein</fullName>
    </submittedName>
</protein>
<name>A0A1Y3L085_PSEPU</name>
<dbReference type="RefSeq" id="WP_086977024.1">
    <property type="nucleotide sequence ID" value="NZ_NFSB01000081.1"/>
</dbReference>
<dbReference type="EMBL" id="NFSB01000081">
    <property type="protein sequence ID" value="OUM29991.1"/>
    <property type="molecule type" value="Genomic_DNA"/>
</dbReference>
<sequence length="66" mass="7762">MSNDCPLGIAEELQHLQARIAYLEQHHRQLQSALTGIGQRLQEADRYRFLFEKPSHWTWHQASTFA</sequence>
<comment type="caution">
    <text evidence="1">The sequence shown here is derived from an EMBL/GenBank/DDBJ whole genome shotgun (WGS) entry which is preliminary data.</text>
</comment>
<evidence type="ECO:0000313" key="1">
    <source>
        <dbReference type="EMBL" id="OUM29991.1"/>
    </source>
</evidence>
<evidence type="ECO:0000313" key="2">
    <source>
        <dbReference type="Proteomes" id="UP000196082"/>
    </source>
</evidence>
<reference evidence="1 2" key="1">
    <citation type="submission" date="2017-05" db="EMBL/GenBank/DDBJ databases">
        <title>Whole genome sequence of Pseudomonas putida isolate 1312 commercialized as a biostimulant.</title>
        <authorList>
            <person name="Crovadore J."/>
            <person name="Blanc P."/>
            <person name="Chablais R."/>
            <person name="Cochard B."/>
            <person name="Grizard D."/>
            <person name="Lefort F."/>
        </authorList>
    </citation>
    <scope>NUCLEOTIDE SEQUENCE [LARGE SCALE GENOMIC DNA]</scope>
    <source>
        <strain evidence="1 2">1312</strain>
    </source>
</reference>
<organism evidence="1 2">
    <name type="scientific">Pseudomonas putida</name>
    <name type="common">Arthrobacter siderocapsulatus</name>
    <dbReference type="NCBI Taxonomy" id="303"/>
    <lineage>
        <taxon>Bacteria</taxon>
        <taxon>Pseudomonadati</taxon>
        <taxon>Pseudomonadota</taxon>
        <taxon>Gammaproteobacteria</taxon>
        <taxon>Pseudomonadales</taxon>
        <taxon>Pseudomonadaceae</taxon>
        <taxon>Pseudomonas</taxon>
    </lineage>
</organism>
<proteinExistence type="predicted"/>